<comment type="similarity">
    <text evidence="1">Belongs to the short-chain dehydrogenases/reductases (SDR) family.</text>
</comment>
<dbReference type="Proteomes" id="UP000292702">
    <property type="component" value="Unassembled WGS sequence"/>
</dbReference>
<proteinExistence type="inferred from homology"/>
<keyword evidence="2" id="KW-0560">Oxidoreductase</keyword>
<protein>
    <submittedName>
        <fullName evidence="3">Uncharacterized protein</fullName>
    </submittedName>
</protein>
<gene>
    <name evidence="3" type="ORF">EIP91_002840</name>
</gene>
<organism evidence="3 4">
    <name type="scientific">Steccherinum ochraceum</name>
    <dbReference type="NCBI Taxonomy" id="92696"/>
    <lineage>
        <taxon>Eukaryota</taxon>
        <taxon>Fungi</taxon>
        <taxon>Dikarya</taxon>
        <taxon>Basidiomycota</taxon>
        <taxon>Agaricomycotina</taxon>
        <taxon>Agaricomycetes</taxon>
        <taxon>Polyporales</taxon>
        <taxon>Steccherinaceae</taxon>
        <taxon>Steccherinum</taxon>
    </lineage>
</organism>
<dbReference type="EMBL" id="RWJN01000189">
    <property type="protein sequence ID" value="TCD65278.1"/>
    <property type="molecule type" value="Genomic_DNA"/>
</dbReference>
<dbReference type="PRINTS" id="PR00081">
    <property type="entry name" value="GDHRDH"/>
</dbReference>
<dbReference type="Pfam" id="PF00106">
    <property type="entry name" value="adh_short"/>
    <property type="match status" value="1"/>
</dbReference>
<dbReference type="AlphaFoldDB" id="A0A4R0RN49"/>
<name>A0A4R0RN49_9APHY</name>
<evidence type="ECO:0000256" key="2">
    <source>
        <dbReference type="ARBA" id="ARBA00023002"/>
    </source>
</evidence>
<dbReference type="PANTHER" id="PTHR43669">
    <property type="entry name" value="5-KETO-D-GLUCONATE 5-REDUCTASE"/>
    <property type="match status" value="1"/>
</dbReference>
<dbReference type="InterPro" id="IPR036291">
    <property type="entry name" value="NAD(P)-bd_dom_sf"/>
</dbReference>
<dbReference type="InterPro" id="IPR002347">
    <property type="entry name" value="SDR_fam"/>
</dbReference>
<keyword evidence="4" id="KW-1185">Reference proteome</keyword>
<dbReference type="PANTHER" id="PTHR43669:SF14">
    <property type="entry name" value="OXIDOREDUCTASE"/>
    <property type="match status" value="1"/>
</dbReference>
<dbReference type="STRING" id="92696.A0A4R0RN49"/>
<dbReference type="OrthoDB" id="498125at2759"/>
<dbReference type="SUPFAM" id="SSF51735">
    <property type="entry name" value="NAD(P)-binding Rossmann-fold domains"/>
    <property type="match status" value="1"/>
</dbReference>
<evidence type="ECO:0000313" key="3">
    <source>
        <dbReference type="EMBL" id="TCD65278.1"/>
    </source>
</evidence>
<dbReference type="Gene3D" id="3.40.50.720">
    <property type="entry name" value="NAD(P)-binding Rossmann-like Domain"/>
    <property type="match status" value="1"/>
</dbReference>
<evidence type="ECO:0000256" key="1">
    <source>
        <dbReference type="ARBA" id="ARBA00006484"/>
    </source>
</evidence>
<accession>A0A4R0RN49</accession>
<evidence type="ECO:0000313" key="4">
    <source>
        <dbReference type="Proteomes" id="UP000292702"/>
    </source>
</evidence>
<sequence length="165" mass="17946">MAEIGPYTPHVAVITGAAQGIGKATALRLADDGFDIAIADLPSKQEQLDQTVNEILRKGCKVIAVPTDVSKEHDVMFLIQRTVRELGGIDVMVANAGIFRLGTFLEMTEETYDLVMNVNAKGVMFCYKHAASQMIRQKRGGRIIGASSIVGKQGWYYVHSSMTGL</sequence>
<dbReference type="GO" id="GO:0016491">
    <property type="term" value="F:oxidoreductase activity"/>
    <property type="evidence" value="ECO:0007669"/>
    <property type="project" value="UniProtKB-KW"/>
</dbReference>
<comment type="caution">
    <text evidence="3">The sequence shown here is derived from an EMBL/GenBank/DDBJ whole genome shotgun (WGS) entry which is preliminary data.</text>
</comment>
<reference evidence="3 4" key="1">
    <citation type="submission" date="2018-11" db="EMBL/GenBank/DDBJ databases">
        <title>Genome assembly of Steccherinum ochraceum LE-BIN_3174, the white-rot fungus of the Steccherinaceae family (The Residual Polyporoid clade, Polyporales, Basidiomycota).</title>
        <authorList>
            <person name="Fedorova T.V."/>
            <person name="Glazunova O.A."/>
            <person name="Landesman E.O."/>
            <person name="Moiseenko K.V."/>
            <person name="Psurtseva N.V."/>
            <person name="Savinova O.S."/>
            <person name="Shakhova N.V."/>
            <person name="Tyazhelova T.V."/>
            <person name="Vasina D.V."/>
        </authorList>
    </citation>
    <scope>NUCLEOTIDE SEQUENCE [LARGE SCALE GENOMIC DNA]</scope>
    <source>
        <strain evidence="3 4">LE-BIN_3174</strain>
    </source>
</reference>